<dbReference type="OrthoDB" id="6509636at2759"/>
<keyword evidence="4" id="KW-0436">Ligase</keyword>
<dbReference type="CDD" id="cd05911">
    <property type="entry name" value="Firefly_Luc_like"/>
    <property type="match status" value="1"/>
</dbReference>
<evidence type="ECO:0000259" key="2">
    <source>
        <dbReference type="Pfam" id="PF00501"/>
    </source>
</evidence>
<dbReference type="Gene3D" id="3.30.300.30">
    <property type="match status" value="1"/>
</dbReference>
<dbReference type="InterPro" id="IPR020845">
    <property type="entry name" value="AMP-binding_CS"/>
</dbReference>
<organism evidence="4 5">
    <name type="scientific">Lophiotrema nucula</name>
    <dbReference type="NCBI Taxonomy" id="690887"/>
    <lineage>
        <taxon>Eukaryota</taxon>
        <taxon>Fungi</taxon>
        <taxon>Dikarya</taxon>
        <taxon>Ascomycota</taxon>
        <taxon>Pezizomycotina</taxon>
        <taxon>Dothideomycetes</taxon>
        <taxon>Pleosporomycetidae</taxon>
        <taxon>Pleosporales</taxon>
        <taxon>Lophiotremataceae</taxon>
        <taxon>Lophiotrema</taxon>
    </lineage>
</organism>
<name>A0A6A5YLD6_9PLEO</name>
<dbReference type="AlphaFoldDB" id="A0A6A5YLD6"/>
<keyword evidence="5" id="KW-1185">Reference proteome</keyword>
<comment type="similarity">
    <text evidence="1">Belongs to the ATP-dependent AMP-binding enzyme family.</text>
</comment>
<dbReference type="InterPro" id="IPR045851">
    <property type="entry name" value="AMP-bd_C_sf"/>
</dbReference>
<dbReference type="PANTHER" id="PTHR24096:SF422">
    <property type="entry name" value="BCDNA.GH02901"/>
    <property type="match status" value="1"/>
</dbReference>
<dbReference type="FunFam" id="3.30.300.30:FF:000007">
    <property type="entry name" value="4-coumarate--CoA ligase 2"/>
    <property type="match status" value="1"/>
</dbReference>
<dbReference type="Gene3D" id="3.40.50.980">
    <property type="match status" value="2"/>
</dbReference>
<protein>
    <submittedName>
        <fullName evidence="4">Phenylacetyl-CoA ligase-like protein</fullName>
    </submittedName>
</protein>
<dbReference type="GO" id="GO:0016405">
    <property type="term" value="F:CoA-ligase activity"/>
    <property type="evidence" value="ECO:0007669"/>
    <property type="project" value="TreeGrafter"/>
</dbReference>
<accession>A0A6A5YLD6</accession>
<dbReference type="PANTHER" id="PTHR24096">
    <property type="entry name" value="LONG-CHAIN-FATTY-ACID--COA LIGASE"/>
    <property type="match status" value="1"/>
</dbReference>
<dbReference type="InterPro" id="IPR000873">
    <property type="entry name" value="AMP-dep_synth/lig_dom"/>
</dbReference>
<dbReference type="InterPro" id="IPR025110">
    <property type="entry name" value="AMP-bd_C"/>
</dbReference>
<evidence type="ECO:0000313" key="5">
    <source>
        <dbReference type="Proteomes" id="UP000799770"/>
    </source>
</evidence>
<dbReference type="Pfam" id="PF00501">
    <property type="entry name" value="AMP-binding"/>
    <property type="match status" value="1"/>
</dbReference>
<dbReference type="Pfam" id="PF13193">
    <property type="entry name" value="AMP-binding_C"/>
    <property type="match status" value="1"/>
</dbReference>
<reference evidence="4" key="1">
    <citation type="journal article" date="2020" name="Stud. Mycol.">
        <title>101 Dothideomycetes genomes: a test case for predicting lifestyles and emergence of pathogens.</title>
        <authorList>
            <person name="Haridas S."/>
            <person name="Albert R."/>
            <person name="Binder M."/>
            <person name="Bloem J."/>
            <person name="Labutti K."/>
            <person name="Salamov A."/>
            <person name="Andreopoulos B."/>
            <person name="Baker S."/>
            <person name="Barry K."/>
            <person name="Bills G."/>
            <person name="Bluhm B."/>
            <person name="Cannon C."/>
            <person name="Castanera R."/>
            <person name="Culley D."/>
            <person name="Daum C."/>
            <person name="Ezra D."/>
            <person name="Gonzalez J."/>
            <person name="Henrissat B."/>
            <person name="Kuo A."/>
            <person name="Liang C."/>
            <person name="Lipzen A."/>
            <person name="Lutzoni F."/>
            <person name="Magnuson J."/>
            <person name="Mondo S."/>
            <person name="Nolan M."/>
            <person name="Ohm R."/>
            <person name="Pangilinan J."/>
            <person name="Park H.-J."/>
            <person name="Ramirez L."/>
            <person name="Alfaro M."/>
            <person name="Sun H."/>
            <person name="Tritt A."/>
            <person name="Yoshinaga Y."/>
            <person name="Zwiers L.-H."/>
            <person name="Turgeon B."/>
            <person name="Goodwin S."/>
            <person name="Spatafora J."/>
            <person name="Crous P."/>
            <person name="Grigoriev I."/>
        </authorList>
    </citation>
    <scope>NUCLEOTIDE SEQUENCE</scope>
    <source>
        <strain evidence="4">CBS 627.86</strain>
    </source>
</reference>
<proteinExistence type="inferred from homology"/>
<feature type="domain" description="AMP-dependent synthetase/ligase" evidence="2">
    <location>
        <begin position="49"/>
        <end position="428"/>
    </location>
</feature>
<feature type="domain" description="AMP-binding enzyme C-terminal" evidence="3">
    <location>
        <begin position="482"/>
        <end position="564"/>
    </location>
</feature>
<evidence type="ECO:0000256" key="1">
    <source>
        <dbReference type="ARBA" id="ARBA00006432"/>
    </source>
</evidence>
<dbReference type="PROSITE" id="PS00455">
    <property type="entry name" value="AMP_BINDING"/>
    <property type="match status" value="1"/>
</dbReference>
<dbReference type="SUPFAM" id="SSF56801">
    <property type="entry name" value="Acetyl-CoA synthetase-like"/>
    <property type="match status" value="1"/>
</dbReference>
<gene>
    <name evidence="4" type="ORF">BDV96DRAFT_588743</name>
</gene>
<dbReference type="EMBL" id="ML977352">
    <property type="protein sequence ID" value="KAF2107780.1"/>
    <property type="molecule type" value="Genomic_DNA"/>
</dbReference>
<sequence>MPFYPPSWVPKLPFDPPDHISIEHFMFDENYGRHPLGYSKSPFTCGLSGKHYSALDVKERVDFLARGLAHAFGWKPNEGSEYDKVIGVFSVNTLDTLPLAWATHRLGGIQSPANAAYSAAELEYQLTNSGTKILFTCLPLLSVAQEAAKKAGIPEDRIYLLEVPKALTGGKEAPKGMKTVDDFIREGSKLPRLEPLNWDSGDGANKTAFLCYSSGTSGLPKGVMISHRNVIANTLQIAAYEKGYRDTKIQPGTQSDYTENALGLLPMSHIYGLVVICHASVYRGDGVIVLPKFEFTSYLQAIQTYKINSLFLVPPIIILMTKNKETLAKYDLSSVWSIFTGAAPLGKETAEDLQAIFPSWAIRQGYGLTETCTVVCSSSPADIWFGSSGSLLPGIEARIVTIEGAEVTGYDQPGELLVKSPSVVLGYLNNDKANKETFQDGYMRTGDEAVIRKAPSGHEHVFIVDRIKELIKVKGHQVAPAELEAHLLTHPAVNDCAVIQVPDDRAGEVPKAFVVKSPSVGLEESDRMLARQIQRHVEEHKAKYKWITGGVEFIDEIPKSPSGKILRRFLRDKEKESRRAKGAKL</sequence>
<evidence type="ECO:0000313" key="4">
    <source>
        <dbReference type="EMBL" id="KAF2107780.1"/>
    </source>
</evidence>
<dbReference type="Proteomes" id="UP000799770">
    <property type="component" value="Unassembled WGS sequence"/>
</dbReference>
<dbReference type="Gene3D" id="2.30.38.10">
    <property type="entry name" value="Luciferase, Domain 3"/>
    <property type="match status" value="1"/>
</dbReference>
<evidence type="ECO:0000259" key="3">
    <source>
        <dbReference type="Pfam" id="PF13193"/>
    </source>
</evidence>